<evidence type="ECO:0000259" key="3">
    <source>
        <dbReference type="Pfam" id="PF00501"/>
    </source>
</evidence>
<dbReference type="RefSeq" id="WP_397081841.1">
    <property type="nucleotide sequence ID" value="NZ_JBITGY010000003.1"/>
</dbReference>
<dbReference type="PANTHER" id="PTHR43201">
    <property type="entry name" value="ACYL-COA SYNTHETASE"/>
    <property type="match status" value="1"/>
</dbReference>
<dbReference type="EMBL" id="JBITGY010000003">
    <property type="protein sequence ID" value="MFI6498608.1"/>
    <property type="molecule type" value="Genomic_DNA"/>
</dbReference>
<evidence type="ECO:0000256" key="2">
    <source>
        <dbReference type="ARBA" id="ARBA00022598"/>
    </source>
</evidence>
<name>A0ABW7YRR4_9ACTN</name>
<evidence type="ECO:0000313" key="4">
    <source>
        <dbReference type="EMBL" id="MFI6498608.1"/>
    </source>
</evidence>
<sequence length="392" mass="41536">MLRMLAGEAARRFGARAAVVSGGSVLTFADLDRHSDAVAAGLAHRGVRIGDVVVLALPNGPEFVICYLAAAKVGAVTAGVGTRRLDLLRLLDPAMVVTAPRVLPPLPGMDVVTLPIAYGRPYDNGGYDPRRLGGLRRAEAPPPPYPPDPGRPVVIAFTAGSTGAPRGAVFCEVQLDAIRARGAGVRWGGGDARLVAQDLGHMTFATRLPVLLQTGRTSHVLAEWTPEGAVRVLREHGLRVLQGAPRQLAEILASGEGLPGLELVLSMGGAAAPALIRSLRERYRVPVCNRYVCTEAGLGLGTRPEDPPVDAEETVGRPRPGVDLSIRDAEGRVLEPLQQGEVLLRSRAVMTGYIGKYPDQRAFAKDGFVRTGDRGYIDGAGRLHLVGRIPRS</sequence>
<protein>
    <submittedName>
        <fullName evidence="4">Class I adenylate-forming enzyme family protein</fullName>
    </submittedName>
</protein>
<comment type="caution">
    <text evidence="4">The sequence shown here is derived from an EMBL/GenBank/DDBJ whole genome shotgun (WGS) entry which is preliminary data.</text>
</comment>
<dbReference type="PANTHER" id="PTHR43201:SF5">
    <property type="entry name" value="MEDIUM-CHAIN ACYL-COA LIGASE ACSF2, MITOCHONDRIAL"/>
    <property type="match status" value="1"/>
</dbReference>
<comment type="similarity">
    <text evidence="1">Belongs to the ATP-dependent AMP-binding enzyme family.</text>
</comment>
<dbReference type="SUPFAM" id="SSF56801">
    <property type="entry name" value="Acetyl-CoA synthetase-like"/>
    <property type="match status" value="1"/>
</dbReference>
<reference evidence="4 5" key="1">
    <citation type="submission" date="2024-10" db="EMBL/GenBank/DDBJ databases">
        <title>The Natural Products Discovery Center: Release of the First 8490 Sequenced Strains for Exploring Actinobacteria Biosynthetic Diversity.</title>
        <authorList>
            <person name="Kalkreuter E."/>
            <person name="Kautsar S.A."/>
            <person name="Yang D."/>
            <person name="Bader C.D."/>
            <person name="Teijaro C.N."/>
            <person name="Fluegel L."/>
            <person name="Davis C.M."/>
            <person name="Simpson J.R."/>
            <person name="Lauterbach L."/>
            <person name="Steele A.D."/>
            <person name="Gui C."/>
            <person name="Meng S."/>
            <person name="Li G."/>
            <person name="Viehrig K."/>
            <person name="Ye F."/>
            <person name="Su P."/>
            <person name="Kiefer A.F."/>
            <person name="Nichols A."/>
            <person name="Cepeda A.J."/>
            <person name="Yan W."/>
            <person name="Fan B."/>
            <person name="Jiang Y."/>
            <person name="Adhikari A."/>
            <person name="Zheng C.-J."/>
            <person name="Schuster L."/>
            <person name="Cowan T.M."/>
            <person name="Smanski M.J."/>
            <person name="Chevrette M.G."/>
            <person name="De Carvalho L.P.S."/>
            <person name="Shen B."/>
        </authorList>
    </citation>
    <scope>NUCLEOTIDE SEQUENCE [LARGE SCALE GENOMIC DNA]</scope>
    <source>
        <strain evidence="4 5">NPDC050545</strain>
    </source>
</reference>
<dbReference type="PROSITE" id="PS00455">
    <property type="entry name" value="AMP_BINDING"/>
    <property type="match status" value="1"/>
</dbReference>
<feature type="domain" description="AMP-dependent synthetase/ligase" evidence="3">
    <location>
        <begin position="8"/>
        <end position="353"/>
    </location>
</feature>
<keyword evidence="5" id="KW-1185">Reference proteome</keyword>
<evidence type="ECO:0000313" key="5">
    <source>
        <dbReference type="Proteomes" id="UP001612741"/>
    </source>
</evidence>
<dbReference type="Pfam" id="PF00501">
    <property type="entry name" value="AMP-binding"/>
    <property type="match status" value="1"/>
</dbReference>
<organism evidence="4 5">
    <name type="scientific">Nonomuraea typhae</name>
    <dbReference type="NCBI Taxonomy" id="2603600"/>
    <lineage>
        <taxon>Bacteria</taxon>
        <taxon>Bacillati</taxon>
        <taxon>Actinomycetota</taxon>
        <taxon>Actinomycetes</taxon>
        <taxon>Streptosporangiales</taxon>
        <taxon>Streptosporangiaceae</taxon>
        <taxon>Nonomuraea</taxon>
    </lineage>
</organism>
<dbReference type="Proteomes" id="UP001612741">
    <property type="component" value="Unassembled WGS sequence"/>
</dbReference>
<dbReference type="InterPro" id="IPR000873">
    <property type="entry name" value="AMP-dep_synth/lig_dom"/>
</dbReference>
<dbReference type="InterPro" id="IPR042099">
    <property type="entry name" value="ANL_N_sf"/>
</dbReference>
<keyword evidence="2" id="KW-0436">Ligase</keyword>
<proteinExistence type="inferred from homology"/>
<gene>
    <name evidence="4" type="ORF">ACIBG2_14550</name>
</gene>
<evidence type="ECO:0000256" key="1">
    <source>
        <dbReference type="ARBA" id="ARBA00006432"/>
    </source>
</evidence>
<dbReference type="InterPro" id="IPR020845">
    <property type="entry name" value="AMP-binding_CS"/>
</dbReference>
<dbReference type="Gene3D" id="3.40.50.12780">
    <property type="entry name" value="N-terminal domain of ligase-like"/>
    <property type="match status" value="1"/>
</dbReference>
<accession>A0ABW7YRR4</accession>